<dbReference type="EMBL" id="UARK01000001">
    <property type="protein sequence ID" value="SPW24462.1"/>
    <property type="molecule type" value="Genomic_DNA"/>
</dbReference>
<proteinExistence type="predicted"/>
<feature type="chain" id="PRO_5043215294" description="Secreted protein" evidence="2">
    <location>
        <begin position="27"/>
        <end position="75"/>
    </location>
</feature>
<accession>A0A6H9XAA5</accession>
<keyword evidence="1" id="KW-1133">Transmembrane helix</keyword>
<evidence type="ECO:0008006" key="5">
    <source>
        <dbReference type="Google" id="ProtNLM"/>
    </source>
</evidence>
<comment type="caution">
    <text evidence="3">The sequence shown here is derived from an EMBL/GenBank/DDBJ whole genome shotgun (WGS) entry which is preliminary data.</text>
</comment>
<dbReference type="GeneID" id="84574720"/>
<evidence type="ECO:0000256" key="1">
    <source>
        <dbReference type="SAM" id="Phobius"/>
    </source>
</evidence>
<keyword evidence="1" id="KW-0472">Membrane</keyword>
<protein>
    <recommendedName>
        <fullName evidence="5">Secreted protein</fullName>
    </recommendedName>
</protein>
<keyword evidence="1" id="KW-0812">Transmembrane</keyword>
<dbReference type="AlphaFoldDB" id="A0A6H9XAA5"/>
<reference evidence="3 4" key="1">
    <citation type="submission" date="2018-06" db="EMBL/GenBank/DDBJ databases">
        <authorList>
            <consortium name="Pathogen Informatics"/>
            <person name="Doyle S."/>
        </authorList>
    </citation>
    <scope>NUCLEOTIDE SEQUENCE [LARGE SCALE GENOMIC DNA]</scope>
    <source>
        <strain evidence="3 4">NCTC10254</strain>
    </source>
</reference>
<evidence type="ECO:0000256" key="2">
    <source>
        <dbReference type="SAM" id="SignalP"/>
    </source>
</evidence>
<gene>
    <name evidence="3" type="ORF">NCTC10254_00843</name>
</gene>
<evidence type="ECO:0000313" key="3">
    <source>
        <dbReference type="EMBL" id="SPW24462.1"/>
    </source>
</evidence>
<sequence length="75" mass="7890">MRRIKLAIVATCAAVTAATITTPAYAADVEPNTLAALSEEVKENGVLKTAYMVLWEVAMLPVALSISLSVEPGMI</sequence>
<dbReference type="RefSeq" id="WP_005526841.1">
    <property type="nucleotide sequence ID" value="NZ_CP050134.2"/>
</dbReference>
<organism evidence="3 4">
    <name type="scientific">Corynebacterium matruchotii</name>
    <dbReference type="NCBI Taxonomy" id="43768"/>
    <lineage>
        <taxon>Bacteria</taxon>
        <taxon>Bacillati</taxon>
        <taxon>Actinomycetota</taxon>
        <taxon>Actinomycetes</taxon>
        <taxon>Mycobacteriales</taxon>
        <taxon>Corynebacteriaceae</taxon>
        <taxon>Corynebacterium</taxon>
    </lineage>
</organism>
<keyword evidence="2" id="KW-0732">Signal</keyword>
<feature type="signal peptide" evidence="2">
    <location>
        <begin position="1"/>
        <end position="26"/>
    </location>
</feature>
<feature type="transmembrane region" description="Helical" evidence="1">
    <location>
        <begin position="50"/>
        <end position="70"/>
    </location>
</feature>
<evidence type="ECO:0000313" key="4">
    <source>
        <dbReference type="Proteomes" id="UP000249886"/>
    </source>
</evidence>
<dbReference type="Proteomes" id="UP000249886">
    <property type="component" value="Unassembled WGS sequence"/>
</dbReference>
<name>A0A6H9XAA5_9CORY</name>